<feature type="compositionally biased region" description="Polar residues" evidence="6">
    <location>
        <begin position="255"/>
        <end position="276"/>
    </location>
</feature>
<dbReference type="RefSeq" id="XP_011301432.1">
    <property type="nucleotide sequence ID" value="XM_011303130.1"/>
</dbReference>
<feature type="transmembrane region" description="Helical" evidence="7">
    <location>
        <begin position="345"/>
        <end position="368"/>
    </location>
</feature>
<feature type="transmembrane region" description="Helical" evidence="7">
    <location>
        <begin position="486"/>
        <end position="506"/>
    </location>
</feature>
<feature type="compositionally biased region" description="Basic and acidic residues" evidence="6">
    <location>
        <begin position="237"/>
        <end position="247"/>
    </location>
</feature>
<evidence type="ECO:0000256" key="4">
    <source>
        <dbReference type="ARBA" id="ARBA00023136"/>
    </source>
</evidence>
<dbReference type="PANTHER" id="PTHR48021:SF32">
    <property type="entry name" value="FACILITATED TREHALOSE TRANSPORTER TRET1-2 HOMOLOG-LIKE PROTEIN"/>
    <property type="match status" value="1"/>
</dbReference>
<evidence type="ECO:0000313" key="10">
    <source>
        <dbReference type="RefSeq" id="XP_011301432.1"/>
    </source>
</evidence>
<accession>A0A9R1T2C6</accession>
<dbReference type="PRINTS" id="PR00171">
    <property type="entry name" value="SUGRTRNSPORT"/>
</dbReference>
<feature type="transmembrane region" description="Helical" evidence="7">
    <location>
        <begin position="450"/>
        <end position="474"/>
    </location>
</feature>
<dbReference type="Pfam" id="PF00083">
    <property type="entry name" value="Sugar_tr"/>
    <property type="match status" value="2"/>
</dbReference>
<keyword evidence="5" id="KW-0325">Glycoprotein</keyword>
<dbReference type="GO" id="GO:0016020">
    <property type="term" value="C:membrane"/>
    <property type="evidence" value="ECO:0007669"/>
    <property type="project" value="UniProtKB-SubCell"/>
</dbReference>
<evidence type="ECO:0000313" key="9">
    <source>
        <dbReference type="Proteomes" id="UP000694866"/>
    </source>
</evidence>
<evidence type="ECO:0000256" key="2">
    <source>
        <dbReference type="ARBA" id="ARBA00022692"/>
    </source>
</evidence>
<keyword evidence="3 7" id="KW-1133">Transmembrane helix</keyword>
<dbReference type="OrthoDB" id="6612291at2759"/>
<organism evidence="9 10">
    <name type="scientific">Fopius arisanus</name>
    <dbReference type="NCBI Taxonomy" id="64838"/>
    <lineage>
        <taxon>Eukaryota</taxon>
        <taxon>Metazoa</taxon>
        <taxon>Ecdysozoa</taxon>
        <taxon>Arthropoda</taxon>
        <taxon>Hexapoda</taxon>
        <taxon>Insecta</taxon>
        <taxon>Pterygota</taxon>
        <taxon>Neoptera</taxon>
        <taxon>Endopterygota</taxon>
        <taxon>Hymenoptera</taxon>
        <taxon>Apocrita</taxon>
        <taxon>Ichneumonoidea</taxon>
        <taxon>Braconidae</taxon>
        <taxon>Opiinae</taxon>
        <taxon>Fopius</taxon>
    </lineage>
</organism>
<evidence type="ECO:0000256" key="3">
    <source>
        <dbReference type="ARBA" id="ARBA00022989"/>
    </source>
</evidence>
<dbReference type="InterPro" id="IPR003663">
    <property type="entry name" value="Sugar/inositol_transpt"/>
</dbReference>
<feature type="transmembrane region" description="Helical" evidence="7">
    <location>
        <begin position="199"/>
        <end position="217"/>
    </location>
</feature>
<name>A0A9R1T2C6_9HYME</name>
<dbReference type="InterPro" id="IPR005829">
    <property type="entry name" value="Sugar_transporter_CS"/>
</dbReference>
<dbReference type="PROSITE" id="PS00216">
    <property type="entry name" value="SUGAR_TRANSPORT_1"/>
    <property type="match status" value="1"/>
</dbReference>
<evidence type="ECO:0000259" key="8">
    <source>
        <dbReference type="PROSITE" id="PS50850"/>
    </source>
</evidence>
<feature type="transmembrane region" description="Helical" evidence="7">
    <location>
        <begin position="44"/>
        <end position="65"/>
    </location>
</feature>
<dbReference type="InterPro" id="IPR036259">
    <property type="entry name" value="MFS_trans_sf"/>
</dbReference>
<gene>
    <name evidence="10" type="primary">LOC105265577</name>
</gene>
<dbReference type="PANTHER" id="PTHR48021">
    <property type="match status" value="1"/>
</dbReference>
<sequence length="559" mass="61795">MTQSNCCGDSEDDGRLEARNFLPKNLKRGKSFSDLTWKDAVPQIIASCMAYCVVIQAGVNMAYSTVLNGGLESENAEIKITKADASWIASLVTISLPLGSLMSGPLMDRFGRKIACILTCVPAIISWLLLIFSHSLTLIYTARIIAGISAGMSTVAFVYVIEITHPKIRAMMLCLNSVFVSLGILITCVLALFLDWRKIAMVFIALNTSFLFLLFIIPESPYWLICFDNQSNHSSIDRNKDLDKGDNQVDEELQPQDTKSPVRSPHQGPNPSSKQYPNPLDCSARHRRAQKYLRWLNPNNEIYHQELQRIEESNRSKCSTSGASREGILRNYLEAVKSPGVYKPICLLFVILLAQQLSGTYVVIFYAISVFREIGGTFGDGLNEYGALVLLGFIRFIMSIITSLLSRKIGRRVLCVASGLGMAFSMFFSGMIIFLTSFCTGESEGAQQKWMLLVIVLFYVCMSSLGFVVIPWSLVGELLPISFRGVGGGIMVSVAYLIMFVVIKSYPSALDAMGAQNVFFGFSVVSLIGTAVVYLFLPETLGKSLQEIEEYFTGKGERA</sequence>
<keyword evidence="9" id="KW-1185">Reference proteome</keyword>
<evidence type="ECO:0000256" key="5">
    <source>
        <dbReference type="ARBA" id="ARBA00023180"/>
    </source>
</evidence>
<dbReference type="InterPro" id="IPR005828">
    <property type="entry name" value="MFS_sugar_transport-like"/>
</dbReference>
<feature type="domain" description="Major facilitator superfamily (MFS) profile" evidence="8">
    <location>
        <begin position="49"/>
        <end position="541"/>
    </location>
</feature>
<evidence type="ECO:0000256" key="7">
    <source>
        <dbReference type="SAM" id="Phobius"/>
    </source>
</evidence>
<feature type="transmembrane region" description="Helical" evidence="7">
    <location>
        <begin position="138"/>
        <end position="161"/>
    </location>
</feature>
<dbReference type="InterPro" id="IPR050549">
    <property type="entry name" value="MFS_Trehalose_Transporter"/>
</dbReference>
<dbReference type="GeneID" id="105265577"/>
<dbReference type="PROSITE" id="PS50850">
    <property type="entry name" value="MFS"/>
    <property type="match status" value="1"/>
</dbReference>
<dbReference type="KEGG" id="fas:105265577"/>
<feature type="transmembrane region" description="Helical" evidence="7">
    <location>
        <begin position="173"/>
        <end position="193"/>
    </location>
</feature>
<feature type="region of interest" description="Disordered" evidence="6">
    <location>
        <begin position="237"/>
        <end position="280"/>
    </location>
</feature>
<feature type="transmembrane region" description="Helical" evidence="7">
    <location>
        <begin position="114"/>
        <end position="132"/>
    </location>
</feature>
<feature type="transmembrane region" description="Helical" evidence="7">
    <location>
        <begin position="413"/>
        <end position="438"/>
    </location>
</feature>
<dbReference type="InterPro" id="IPR020846">
    <property type="entry name" value="MFS_dom"/>
</dbReference>
<dbReference type="SUPFAM" id="SSF103473">
    <property type="entry name" value="MFS general substrate transporter"/>
    <property type="match status" value="1"/>
</dbReference>
<protein>
    <submittedName>
        <fullName evidence="10">Facilitated trehalose transporter Tret1-like</fullName>
    </submittedName>
</protein>
<feature type="transmembrane region" description="Helical" evidence="7">
    <location>
        <begin position="85"/>
        <end position="102"/>
    </location>
</feature>
<evidence type="ECO:0000256" key="1">
    <source>
        <dbReference type="ARBA" id="ARBA00004141"/>
    </source>
</evidence>
<evidence type="ECO:0000256" key="6">
    <source>
        <dbReference type="SAM" id="MobiDB-lite"/>
    </source>
</evidence>
<dbReference type="Proteomes" id="UP000694866">
    <property type="component" value="Unplaced"/>
</dbReference>
<dbReference type="GO" id="GO:0022857">
    <property type="term" value="F:transmembrane transporter activity"/>
    <property type="evidence" value="ECO:0007669"/>
    <property type="project" value="InterPro"/>
</dbReference>
<keyword evidence="2 7" id="KW-0812">Transmembrane</keyword>
<proteinExistence type="predicted"/>
<feature type="transmembrane region" description="Helical" evidence="7">
    <location>
        <begin position="518"/>
        <end position="537"/>
    </location>
</feature>
<dbReference type="Gene3D" id="1.20.1250.20">
    <property type="entry name" value="MFS general substrate transporter like domains"/>
    <property type="match status" value="2"/>
</dbReference>
<keyword evidence="4 7" id="KW-0472">Membrane</keyword>
<comment type="subcellular location">
    <subcellularLocation>
        <location evidence="1">Membrane</location>
        <topology evidence="1">Multi-pass membrane protein</topology>
    </subcellularLocation>
</comment>
<feature type="transmembrane region" description="Helical" evidence="7">
    <location>
        <begin position="388"/>
        <end position="406"/>
    </location>
</feature>
<reference evidence="10" key="1">
    <citation type="submission" date="2025-08" db="UniProtKB">
        <authorList>
            <consortium name="RefSeq"/>
        </authorList>
    </citation>
    <scope>IDENTIFICATION</scope>
    <source>
        <strain evidence="10">USDA-PBARC FA_bdor</strain>
        <tissue evidence="10">Whole organism</tissue>
    </source>
</reference>
<dbReference type="AlphaFoldDB" id="A0A9R1T2C6"/>